<keyword evidence="2" id="KW-1185">Reference proteome</keyword>
<sequence>MAMEDFYAVHRNYTTKLVLHIRDSNGDNMRAYTESGIAMI</sequence>
<dbReference type="Gramene" id="AET5Gv20529500.3">
    <property type="protein sequence ID" value="AET5Gv20529500.3"/>
    <property type="gene ID" value="AET5Gv20529500"/>
</dbReference>
<proteinExistence type="predicted"/>
<evidence type="ECO:0000313" key="1">
    <source>
        <dbReference type="EnsemblPlants" id="AET5Gv20529500.3"/>
    </source>
</evidence>
<evidence type="ECO:0000313" key="2">
    <source>
        <dbReference type="Proteomes" id="UP000015105"/>
    </source>
</evidence>
<reference evidence="1" key="3">
    <citation type="journal article" date="2017" name="Nature">
        <title>Genome sequence of the progenitor of the wheat D genome Aegilops tauschii.</title>
        <authorList>
            <person name="Luo M.C."/>
            <person name="Gu Y.Q."/>
            <person name="Puiu D."/>
            <person name="Wang H."/>
            <person name="Twardziok S.O."/>
            <person name="Deal K.R."/>
            <person name="Huo N."/>
            <person name="Zhu T."/>
            <person name="Wang L."/>
            <person name="Wang Y."/>
            <person name="McGuire P.E."/>
            <person name="Liu S."/>
            <person name="Long H."/>
            <person name="Ramasamy R.K."/>
            <person name="Rodriguez J.C."/>
            <person name="Van S.L."/>
            <person name="Yuan L."/>
            <person name="Wang Z."/>
            <person name="Xia Z."/>
            <person name="Xiao L."/>
            <person name="Anderson O.D."/>
            <person name="Ouyang S."/>
            <person name="Liang Y."/>
            <person name="Zimin A.V."/>
            <person name="Pertea G."/>
            <person name="Qi P."/>
            <person name="Bennetzen J.L."/>
            <person name="Dai X."/>
            <person name="Dawson M.W."/>
            <person name="Muller H.G."/>
            <person name="Kugler K."/>
            <person name="Rivarola-Duarte L."/>
            <person name="Spannagl M."/>
            <person name="Mayer K.F.X."/>
            <person name="Lu F.H."/>
            <person name="Bevan M.W."/>
            <person name="Leroy P."/>
            <person name="Li P."/>
            <person name="You F.M."/>
            <person name="Sun Q."/>
            <person name="Liu Z."/>
            <person name="Lyons E."/>
            <person name="Wicker T."/>
            <person name="Salzberg S.L."/>
            <person name="Devos K.M."/>
            <person name="Dvorak J."/>
        </authorList>
    </citation>
    <scope>NUCLEOTIDE SEQUENCE [LARGE SCALE GENOMIC DNA]</scope>
    <source>
        <strain evidence="1">cv. AL8/78</strain>
    </source>
</reference>
<accession>A0A453KVS0</accession>
<dbReference type="Proteomes" id="UP000015105">
    <property type="component" value="Chromosome 5D"/>
</dbReference>
<reference evidence="1" key="4">
    <citation type="submission" date="2019-03" db="UniProtKB">
        <authorList>
            <consortium name="EnsemblPlants"/>
        </authorList>
    </citation>
    <scope>IDENTIFICATION</scope>
</reference>
<organism evidence="1 2">
    <name type="scientific">Aegilops tauschii subsp. strangulata</name>
    <name type="common">Goatgrass</name>
    <dbReference type="NCBI Taxonomy" id="200361"/>
    <lineage>
        <taxon>Eukaryota</taxon>
        <taxon>Viridiplantae</taxon>
        <taxon>Streptophyta</taxon>
        <taxon>Embryophyta</taxon>
        <taxon>Tracheophyta</taxon>
        <taxon>Spermatophyta</taxon>
        <taxon>Magnoliopsida</taxon>
        <taxon>Liliopsida</taxon>
        <taxon>Poales</taxon>
        <taxon>Poaceae</taxon>
        <taxon>BOP clade</taxon>
        <taxon>Pooideae</taxon>
        <taxon>Triticodae</taxon>
        <taxon>Triticeae</taxon>
        <taxon>Triticinae</taxon>
        <taxon>Aegilops</taxon>
    </lineage>
</organism>
<reference evidence="2" key="1">
    <citation type="journal article" date="2014" name="Science">
        <title>Ancient hybridizations among the ancestral genomes of bread wheat.</title>
        <authorList>
            <consortium name="International Wheat Genome Sequencing Consortium,"/>
            <person name="Marcussen T."/>
            <person name="Sandve S.R."/>
            <person name="Heier L."/>
            <person name="Spannagl M."/>
            <person name="Pfeifer M."/>
            <person name="Jakobsen K.S."/>
            <person name="Wulff B.B."/>
            <person name="Steuernagel B."/>
            <person name="Mayer K.F."/>
            <person name="Olsen O.A."/>
        </authorList>
    </citation>
    <scope>NUCLEOTIDE SEQUENCE [LARGE SCALE GENOMIC DNA]</scope>
    <source>
        <strain evidence="2">cv. AL8/78</strain>
    </source>
</reference>
<dbReference type="EnsemblPlants" id="AET5Gv20529500.3">
    <property type="protein sequence ID" value="AET5Gv20529500.3"/>
    <property type="gene ID" value="AET5Gv20529500"/>
</dbReference>
<name>A0A453KVS0_AEGTS</name>
<protein>
    <submittedName>
        <fullName evidence="1">Uncharacterized protein</fullName>
    </submittedName>
</protein>
<reference evidence="1" key="5">
    <citation type="journal article" date="2021" name="G3 (Bethesda)">
        <title>Aegilops tauschii genome assembly Aet v5.0 features greater sequence contiguity and improved annotation.</title>
        <authorList>
            <person name="Wang L."/>
            <person name="Zhu T."/>
            <person name="Rodriguez J.C."/>
            <person name="Deal K.R."/>
            <person name="Dubcovsky J."/>
            <person name="McGuire P.E."/>
            <person name="Lux T."/>
            <person name="Spannagl M."/>
            <person name="Mayer K.F.X."/>
            <person name="Baldrich P."/>
            <person name="Meyers B.C."/>
            <person name="Huo N."/>
            <person name="Gu Y.Q."/>
            <person name="Zhou H."/>
            <person name="Devos K.M."/>
            <person name="Bennetzen J.L."/>
            <person name="Unver T."/>
            <person name="Budak H."/>
            <person name="Gulick P.J."/>
            <person name="Galiba G."/>
            <person name="Kalapos B."/>
            <person name="Nelson D.R."/>
            <person name="Li P."/>
            <person name="You F.M."/>
            <person name="Luo M.C."/>
            <person name="Dvorak J."/>
        </authorList>
    </citation>
    <scope>NUCLEOTIDE SEQUENCE [LARGE SCALE GENOMIC DNA]</scope>
    <source>
        <strain evidence="1">cv. AL8/78</strain>
    </source>
</reference>
<dbReference type="AlphaFoldDB" id="A0A453KVS0"/>
<reference evidence="2" key="2">
    <citation type="journal article" date="2017" name="Nat. Plants">
        <title>The Aegilops tauschii genome reveals multiple impacts of transposons.</title>
        <authorList>
            <person name="Zhao G."/>
            <person name="Zou C."/>
            <person name="Li K."/>
            <person name="Wang K."/>
            <person name="Li T."/>
            <person name="Gao L."/>
            <person name="Zhang X."/>
            <person name="Wang H."/>
            <person name="Yang Z."/>
            <person name="Liu X."/>
            <person name="Jiang W."/>
            <person name="Mao L."/>
            <person name="Kong X."/>
            <person name="Jiao Y."/>
            <person name="Jia J."/>
        </authorList>
    </citation>
    <scope>NUCLEOTIDE SEQUENCE [LARGE SCALE GENOMIC DNA]</scope>
    <source>
        <strain evidence="2">cv. AL8/78</strain>
    </source>
</reference>